<protein>
    <recommendedName>
        <fullName evidence="4">Secreted protein</fullName>
    </recommendedName>
</protein>
<evidence type="ECO:0000313" key="2">
    <source>
        <dbReference type="Ensembl" id="ENSPANP00000051844.1"/>
    </source>
</evidence>
<dbReference type="GeneTree" id="ENSGT00940000161627"/>
<dbReference type="AlphaFoldDB" id="A0A8I5N1C2"/>
<dbReference type="Ensembl" id="ENSPANT00000071612.1">
    <property type="protein sequence ID" value="ENSPANP00000051844.1"/>
    <property type="gene ID" value="ENSPANG00000041607.1"/>
</dbReference>
<reference evidence="2" key="2">
    <citation type="submission" date="2025-08" db="UniProtKB">
        <authorList>
            <consortium name="Ensembl"/>
        </authorList>
    </citation>
    <scope>IDENTIFICATION</scope>
</reference>
<evidence type="ECO:0008006" key="4">
    <source>
        <dbReference type="Google" id="ProtNLM"/>
    </source>
</evidence>
<feature type="signal peptide" evidence="1">
    <location>
        <begin position="1"/>
        <end position="29"/>
    </location>
</feature>
<evidence type="ECO:0000313" key="3">
    <source>
        <dbReference type="Proteomes" id="UP000028761"/>
    </source>
</evidence>
<feature type="chain" id="PRO_5035245734" description="Secreted protein" evidence="1">
    <location>
        <begin position="30"/>
        <end position="89"/>
    </location>
</feature>
<sequence>MHFDSSIDLNILFFSFFFFLRQSLTFVQAGMQWHDLGSLQPLPPRFKQFSCLSLPSSWDYRHLPPHLANFCIFSRDRGFTMLARLVLNS</sequence>
<evidence type="ECO:0000256" key="1">
    <source>
        <dbReference type="SAM" id="SignalP"/>
    </source>
</evidence>
<dbReference type="PANTHER" id="PTHR46254">
    <property type="entry name" value="PROTEIN GVQW1-RELATED"/>
    <property type="match status" value="1"/>
</dbReference>
<keyword evidence="1" id="KW-0732">Signal</keyword>
<proteinExistence type="predicted"/>
<dbReference type="OMA" id="FWAWCCG"/>
<name>A0A8I5N1C2_PAPAN</name>
<reference evidence="2 3" key="1">
    <citation type="submission" date="2012-03" db="EMBL/GenBank/DDBJ databases">
        <title>Whole Genome Assembly of Papio anubis.</title>
        <authorList>
            <person name="Liu Y.L."/>
            <person name="Abraham K.A."/>
            <person name="Akbar H.A."/>
            <person name="Ali S.A."/>
            <person name="Anosike U.A."/>
            <person name="Aqrawi P.A."/>
            <person name="Arias F.A."/>
            <person name="Attaway T.A."/>
            <person name="Awwad R.A."/>
            <person name="Babu C.B."/>
            <person name="Bandaranaike D.B."/>
            <person name="Battles P.B."/>
            <person name="Bell A.B."/>
            <person name="Beltran B.B."/>
            <person name="Berhane-Mersha D.B."/>
            <person name="Bess C.B."/>
            <person name="Bickham C.B."/>
            <person name="Bolden T.B."/>
            <person name="Carter K.C."/>
            <person name="Chau D.C."/>
            <person name="Chavez A.C."/>
            <person name="Clerc-Blankenburg K.C."/>
            <person name="Coyle M.C."/>
            <person name="Dao M.D."/>
            <person name="Davila M.L.D."/>
            <person name="Davy-Carroll L.D."/>
            <person name="Denson S.D."/>
            <person name="Dinh H.D."/>
            <person name="Fernandez S.F."/>
            <person name="Fernando P.F."/>
            <person name="Forbes L.F."/>
            <person name="Francis C.F."/>
            <person name="Francisco L.F."/>
            <person name="Fu Q.F."/>
            <person name="Garcia-Iii R.G."/>
            <person name="Garrett T.G."/>
            <person name="Gross S.G."/>
            <person name="Gubbala S.G."/>
            <person name="Hirani K.H."/>
            <person name="Hogues M.H."/>
            <person name="Hollins B.H."/>
            <person name="Jackson L.J."/>
            <person name="Javaid M.J."/>
            <person name="Jhangiani S.J."/>
            <person name="Johnson A.J."/>
            <person name="Johnson B.J."/>
            <person name="Jones J.J."/>
            <person name="Joshi V.J."/>
            <person name="Kalu J.K."/>
            <person name="Khan N.K."/>
            <person name="Korchina V.K."/>
            <person name="Kovar C.K."/>
            <person name="Lago L.L."/>
            <person name="Lara F.L."/>
            <person name="Le T.-K.L."/>
            <person name="Lee S.L."/>
            <person name="Legall-Iii F.L."/>
            <person name="Lemon S.L."/>
            <person name="Liu J.L."/>
            <person name="Liu Y.-S.L."/>
            <person name="Liyanage D.L."/>
            <person name="Lopez J.L."/>
            <person name="Lorensuhewa L.L."/>
            <person name="Mata R.M."/>
            <person name="Mathew T.M."/>
            <person name="Mercado C.M."/>
            <person name="Mercado I.M."/>
            <person name="Morales K.M."/>
            <person name="Morgan M.M."/>
            <person name="Munidasa M.M."/>
            <person name="Ngo D.N."/>
            <person name="Nguyen L.N."/>
            <person name="Nguyen T.N."/>
            <person name="Nguyen N.N."/>
            <person name="Obregon M.O."/>
            <person name="Okwuonu G.O."/>
            <person name="Ongeri F.O."/>
            <person name="Onwere C.O."/>
            <person name="Osifeso I.O."/>
            <person name="Parra A.P."/>
            <person name="Patil S.P."/>
            <person name="Perez A.P."/>
            <person name="Perez Y.P."/>
            <person name="Pham C.P."/>
            <person name="Pu L.-L.P."/>
            <person name="Puazo M.P."/>
            <person name="Quiroz J.Q."/>
            <person name="Rouhana J.R."/>
            <person name="Ruiz M.R."/>
            <person name="Ruiz S.-J.R."/>
            <person name="Saada N.S."/>
            <person name="Santibanez J.S."/>
            <person name="Scheel M.S."/>
            <person name="Schneider B.S."/>
            <person name="Simmons D.S."/>
            <person name="Sisson I.S."/>
            <person name="Tang L.-Y.T."/>
            <person name="Thornton R.T."/>
            <person name="Tisius J.T."/>
            <person name="Toledanes G.T."/>
            <person name="Trejos Z.T."/>
            <person name="Usmani K.U."/>
            <person name="Varghese R.V."/>
            <person name="Vattathil S.V."/>
            <person name="Vee V.V."/>
            <person name="Walker D.W."/>
            <person name="Weissenberger G.W."/>
            <person name="White C.W."/>
            <person name="Williams A.W."/>
            <person name="Woodworth J.W."/>
            <person name="Wright R.W."/>
            <person name="Zhu Y.Z."/>
            <person name="Han Y.H."/>
            <person name="Newsham I.N."/>
            <person name="Nazareth L.N."/>
            <person name="Worley K.W."/>
            <person name="Muzny D.M."/>
            <person name="Rogers J.R."/>
            <person name="Gibbs R.G."/>
        </authorList>
    </citation>
    <scope>NUCLEOTIDE SEQUENCE [LARGE SCALE GENOMIC DNA]</scope>
</reference>
<keyword evidence="3" id="KW-1185">Reference proteome</keyword>
<dbReference type="Proteomes" id="UP000028761">
    <property type="component" value="Chromosome 4"/>
</dbReference>
<accession>A0A8I5N1C2</accession>
<organism evidence="2 3">
    <name type="scientific">Papio anubis</name>
    <name type="common">Olive baboon</name>
    <dbReference type="NCBI Taxonomy" id="9555"/>
    <lineage>
        <taxon>Eukaryota</taxon>
        <taxon>Metazoa</taxon>
        <taxon>Chordata</taxon>
        <taxon>Craniata</taxon>
        <taxon>Vertebrata</taxon>
        <taxon>Euteleostomi</taxon>
        <taxon>Mammalia</taxon>
        <taxon>Eutheria</taxon>
        <taxon>Euarchontoglires</taxon>
        <taxon>Primates</taxon>
        <taxon>Haplorrhini</taxon>
        <taxon>Catarrhini</taxon>
        <taxon>Cercopithecidae</taxon>
        <taxon>Cercopithecinae</taxon>
        <taxon>Papio</taxon>
    </lineage>
</organism>
<reference evidence="2" key="3">
    <citation type="submission" date="2025-09" db="UniProtKB">
        <authorList>
            <consortium name="Ensembl"/>
        </authorList>
    </citation>
    <scope>IDENTIFICATION</scope>
</reference>